<organism evidence="1 2">
    <name type="scientific">Brassica napus</name>
    <name type="common">Rape</name>
    <dbReference type="NCBI Taxonomy" id="3708"/>
    <lineage>
        <taxon>Eukaryota</taxon>
        <taxon>Viridiplantae</taxon>
        <taxon>Streptophyta</taxon>
        <taxon>Embryophyta</taxon>
        <taxon>Tracheophyta</taxon>
        <taxon>Spermatophyta</taxon>
        <taxon>Magnoliopsida</taxon>
        <taxon>eudicotyledons</taxon>
        <taxon>Gunneridae</taxon>
        <taxon>Pentapetalae</taxon>
        <taxon>rosids</taxon>
        <taxon>malvids</taxon>
        <taxon>Brassicales</taxon>
        <taxon>Brassicaceae</taxon>
        <taxon>Brassiceae</taxon>
        <taxon>Brassica</taxon>
    </lineage>
</organism>
<gene>
    <name evidence="1" type="primary">BnaC02g32880D</name>
    <name evidence="1" type="ORF">GSBRNA2T00076945001</name>
</gene>
<dbReference type="EMBL" id="LK032563">
    <property type="protein sequence ID" value="CDY43622.1"/>
    <property type="molecule type" value="Genomic_DNA"/>
</dbReference>
<reference evidence="1 2" key="1">
    <citation type="journal article" date="2014" name="Science">
        <title>Plant genetics. Early allopolyploid evolution in the post-Neolithic Brassica napus oilseed genome.</title>
        <authorList>
            <person name="Chalhoub B."/>
            <person name="Denoeud F."/>
            <person name="Liu S."/>
            <person name="Parkin I.A."/>
            <person name="Tang H."/>
            <person name="Wang X."/>
            <person name="Chiquet J."/>
            <person name="Belcram H."/>
            <person name="Tong C."/>
            <person name="Samans B."/>
            <person name="Correa M."/>
            <person name="Da Silva C."/>
            <person name="Just J."/>
            <person name="Falentin C."/>
            <person name="Koh C.S."/>
            <person name="Le Clainche I."/>
            <person name="Bernard M."/>
            <person name="Bento P."/>
            <person name="Noel B."/>
            <person name="Labadie K."/>
            <person name="Alberti A."/>
            <person name="Charles M."/>
            <person name="Arnaud D."/>
            <person name="Guo H."/>
            <person name="Daviaud C."/>
            <person name="Alamery S."/>
            <person name="Jabbari K."/>
            <person name="Zhao M."/>
            <person name="Edger P.P."/>
            <person name="Chelaifa H."/>
            <person name="Tack D."/>
            <person name="Lassalle G."/>
            <person name="Mestiri I."/>
            <person name="Schnel N."/>
            <person name="Le Paslier M.C."/>
            <person name="Fan G."/>
            <person name="Renault V."/>
            <person name="Bayer P.E."/>
            <person name="Golicz A.A."/>
            <person name="Manoli S."/>
            <person name="Lee T.H."/>
            <person name="Thi V.H."/>
            <person name="Chalabi S."/>
            <person name="Hu Q."/>
            <person name="Fan C."/>
            <person name="Tollenaere R."/>
            <person name="Lu Y."/>
            <person name="Battail C."/>
            <person name="Shen J."/>
            <person name="Sidebottom C.H."/>
            <person name="Wang X."/>
            <person name="Canaguier A."/>
            <person name="Chauveau A."/>
            <person name="Berard A."/>
            <person name="Deniot G."/>
            <person name="Guan M."/>
            <person name="Liu Z."/>
            <person name="Sun F."/>
            <person name="Lim Y.P."/>
            <person name="Lyons E."/>
            <person name="Town C.D."/>
            <person name="Bancroft I."/>
            <person name="Wang X."/>
            <person name="Meng J."/>
            <person name="Ma J."/>
            <person name="Pires J.C."/>
            <person name="King G.J."/>
            <person name="Brunel D."/>
            <person name="Delourme R."/>
            <person name="Renard M."/>
            <person name="Aury J.M."/>
            <person name="Adams K.L."/>
            <person name="Batley J."/>
            <person name="Snowdon R.J."/>
            <person name="Tost J."/>
            <person name="Edwards D."/>
            <person name="Zhou Y."/>
            <person name="Hua W."/>
            <person name="Sharpe A.G."/>
            <person name="Paterson A.H."/>
            <person name="Guan C."/>
            <person name="Wincker P."/>
        </authorList>
    </citation>
    <scope>NUCLEOTIDE SEQUENCE [LARGE SCALE GENOMIC DNA]</scope>
    <source>
        <strain evidence="2">cv. Darmor-bzh</strain>
    </source>
</reference>
<dbReference type="PaxDb" id="3708-A0A078I0J5"/>
<keyword evidence="2" id="KW-1185">Reference proteome</keyword>
<sequence length="18" mass="1978">MSGDLFFLTIVLGTVEVH</sequence>
<evidence type="ECO:0000313" key="2">
    <source>
        <dbReference type="Proteomes" id="UP000028999"/>
    </source>
</evidence>
<dbReference type="AlphaFoldDB" id="A0A078I0J5"/>
<protein>
    <submittedName>
        <fullName evidence="1">BnaC02g32880D protein</fullName>
    </submittedName>
</protein>
<accession>A0A078I0J5</accession>
<name>A0A078I0J5_BRANA</name>
<proteinExistence type="predicted"/>
<evidence type="ECO:0000313" key="1">
    <source>
        <dbReference type="EMBL" id="CDY43622.1"/>
    </source>
</evidence>
<dbReference type="Proteomes" id="UP000028999">
    <property type="component" value="Unassembled WGS sequence"/>
</dbReference>